<gene>
    <name evidence="7" type="ORF">DHW29_06905</name>
</gene>
<dbReference type="EMBL" id="DPVE01000126">
    <property type="protein sequence ID" value="HCK29931.1"/>
    <property type="molecule type" value="Genomic_DNA"/>
</dbReference>
<comment type="caution">
    <text evidence="7">The sequence shown here is derived from an EMBL/GenBank/DDBJ whole genome shotgun (WGS) entry which is preliminary data.</text>
</comment>
<dbReference type="SUPFAM" id="SSF46689">
    <property type="entry name" value="Homeodomain-like"/>
    <property type="match status" value="1"/>
</dbReference>
<dbReference type="PRINTS" id="PR00032">
    <property type="entry name" value="HTHARAC"/>
</dbReference>
<evidence type="ECO:0000259" key="6">
    <source>
        <dbReference type="PROSITE" id="PS01124"/>
    </source>
</evidence>
<accession>A0A3D2SKH3</accession>
<keyword evidence="5" id="KW-0804">Transcription</keyword>
<dbReference type="CDD" id="cd06124">
    <property type="entry name" value="cupin_NimR-like_N"/>
    <property type="match status" value="1"/>
</dbReference>
<dbReference type="Pfam" id="PF12833">
    <property type="entry name" value="HTH_18"/>
    <property type="match status" value="1"/>
</dbReference>
<organism evidence="7 8">
    <name type="scientific">Acinetobacter ursingii</name>
    <dbReference type="NCBI Taxonomy" id="108980"/>
    <lineage>
        <taxon>Bacteria</taxon>
        <taxon>Pseudomonadati</taxon>
        <taxon>Pseudomonadota</taxon>
        <taxon>Gammaproteobacteria</taxon>
        <taxon>Moraxellales</taxon>
        <taxon>Moraxellaceae</taxon>
        <taxon>Acinetobacter</taxon>
    </lineage>
</organism>
<dbReference type="AlphaFoldDB" id="A0A3D2SKH3"/>
<sequence>MTPSHPQPELMIGLSSEHRYREVTYAHAHVQAQLLYASKGTIQVLTHDQVWIMPPMCALWIPPRVEHSVISLSHVQLNTALVEQNAAQTMGQTCFLIRVSNLLHELLIRFNELDQLRKNDSAPFQALSQALQLIIFDEIQRAHSLAVQIPWPNDKRLIKICESLLQSPDQLKDLNTWADEIGTSSRTLMRMFQKETGLSYRAWIQQMHIALALSKIADGSSISQISESLGYTNASAFSAMFKRHLGKTPQHFKTENISSSLI</sequence>
<dbReference type="Pfam" id="PF02311">
    <property type="entry name" value="AraC_binding"/>
    <property type="match status" value="1"/>
</dbReference>
<evidence type="ECO:0000256" key="2">
    <source>
        <dbReference type="ARBA" id="ARBA00023015"/>
    </source>
</evidence>
<dbReference type="InterPro" id="IPR018060">
    <property type="entry name" value="HTH_AraC"/>
</dbReference>
<dbReference type="GO" id="GO:0043565">
    <property type="term" value="F:sequence-specific DNA binding"/>
    <property type="evidence" value="ECO:0007669"/>
    <property type="project" value="InterPro"/>
</dbReference>
<dbReference type="Gene3D" id="2.60.120.10">
    <property type="entry name" value="Jelly Rolls"/>
    <property type="match status" value="1"/>
</dbReference>
<keyword evidence="3" id="KW-0238">DNA-binding</keyword>
<reference evidence="7 8" key="1">
    <citation type="journal article" date="2018" name="Nat. Biotechnol.">
        <title>A standardized bacterial taxonomy based on genome phylogeny substantially revises the tree of life.</title>
        <authorList>
            <person name="Parks D.H."/>
            <person name="Chuvochina M."/>
            <person name="Waite D.W."/>
            <person name="Rinke C."/>
            <person name="Skarshewski A."/>
            <person name="Chaumeil P.A."/>
            <person name="Hugenholtz P."/>
        </authorList>
    </citation>
    <scope>NUCLEOTIDE SEQUENCE [LARGE SCALE GENOMIC DNA]</scope>
    <source>
        <strain evidence="7">UBA9669</strain>
    </source>
</reference>
<dbReference type="InterPro" id="IPR011051">
    <property type="entry name" value="RmlC_Cupin_sf"/>
</dbReference>
<evidence type="ECO:0000256" key="5">
    <source>
        <dbReference type="ARBA" id="ARBA00023163"/>
    </source>
</evidence>
<evidence type="ECO:0000313" key="8">
    <source>
        <dbReference type="Proteomes" id="UP000263596"/>
    </source>
</evidence>
<dbReference type="InterPro" id="IPR009057">
    <property type="entry name" value="Homeodomain-like_sf"/>
</dbReference>
<evidence type="ECO:0000256" key="4">
    <source>
        <dbReference type="ARBA" id="ARBA00023159"/>
    </source>
</evidence>
<dbReference type="FunFam" id="1.10.10.60:FF:000132">
    <property type="entry name" value="AraC family transcriptional regulator"/>
    <property type="match status" value="1"/>
</dbReference>
<dbReference type="Proteomes" id="UP000263596">
    <property type="component" value="Unassembled WGS sequence"/>
</dbReference>
<keyword evidence="4" id="KW-0010">Activator</keyword>
<evidence type="ECO:0000256" key="3">
    <source>
        <dbReference type="ARBA" id="ARBA00023125"/>
    </source>
</evidence>
<name>A0A3D2SKH3_9GAMM</name>
<evidence type="ECO:0000313" key="7">
    <source>
        <dbReference type="EMBL" id="HCK29931.1"/>
    </source>
</evidence>
<dbReference type="RefSeq" id="WP_044435988.1">
    <property type="nucleotide sequence ID" value="NZ_BBTT01000007.1"/>
</dbReference>
<dbReference type="PROSITE" id="PS01124">
    <property type="entry name" value="HTH_ARAC_FAMILY_2"/>
    <property type="match status" value="1"/>
</dbReference>
<dbReference type="SUPFAM" id="SSF51182">
    <property type="entry name" value="RmlC-like cupins"/>
    <property type="match status" value="1"/>
</dbReference>
<dbReference type="InterPro" id="IPR020449">
    <property type="entry name" value="Tscrpt_reg_AraC-type_HTH"/>
</dbReference>
<dbReference type="PROSITE" id="PS00041">
    <property type="entry name" value="HTH_ARAC_FAMILY_1"/>
    <property type="match status" value="1"/>
</dbReference>
<evidence type="ECO:0000256" key="1">
    <source>
        <dbReference type="ARBA" id="ARBA00022491"/>
    </source>
</evidence>
<dbReference type="SMART" id="SM00342">
    <property type="entry name" value="HTH_ARAC"/>
    <property type="match status" value="1"/>
</dbReference>
<dbReference type="PANTHER" id="PTHR11019">
    <property type="entry name" value="HTH-TYPE TRANSCRIPTIONAL REGULATOR NIMR"/>
    <property type="match status" value="1"/>
</dbReference>
<dbReference type="InterPro" id="IPR003313">
    <property type="entry name" value="AraC-bd"/>
</dbReference>
<proteinExistence type="predicted"/>
<dbReference type="InterPro" id="IPR018062">
    <property type="entry name" value="HTH_AraC-typ_CS"/>
</dbReference>
<dbReference type="Gene3D" id="1.10.10.60">
    <property type="entry name" value="Homeodomain-like"/>
    <property type="match status" value="1"/>
</dbReference>
<dbReference type="InterPro" id="IPR014710">
    <property type="entry name" value="RmlC-like_jellyroll"/>
</dbReference>
<keyword evidence="1" id="KW-0678">Repressor</keyword>
<keyword evidence="2" id="KW-0805">Transcription regulation</keyword>
<protein>
    <submittedName>
        <fullName evidence="7">AraC family transcriptional regulator</fullName>
    </submittedName>
</protein>
<dbReference type="PANTHER" id="PTHR11019:SF199">
    <property type="entry name" value="HTH-TYPE TRANSCRIPTIONAL REGULATOR NIMR"/>
    <property type="match status" value="1"/>
</dbReference>
<feature type="domain" description="HTH araC/xylS-type" evidence="6">
    <location>
        <begin position="155"/>
        <end position="255"/>
    </location>
</feature>
<dbReference type="GO" id="GO:0003700">
    <property type="term" value="F:DNA-binding transcription factor activity"/>
    <property type="evidence" value="ECO:0007669"/>
    <property type="project" value="InterPro"/>
</dbReference>